<proteinExistence type="predicted"/>
<name>A0ABQ9ZD30_9CRUS</name>
<dbReference type="EMBL" id="JAOYFB010000003">
    <property type="protein sequence ID" value="KAK4010803.1"/>
    <property type="molecule type" value="Genomic_DNA"/>
</dbReference>
<accession>A0ABQ9ZD30</accession>
<comment type="caution">
    <text evidence="1">The sequence shown here is derived from an EMBL/GenBank/DDBJ whole genome shotgun (WGS) entry which is preliminary data.</text>
</comment>
<evidence type="ECO:0000313" key="2">
    <source>
        <dbReference type="Proteomes" id="UP001234178"/>
    </source>
</evidence>
<keyword evidence="2" id="KW-1185">Reference proteome</keyword>
<reference evidence="1 2" key="1">
    <citation type="journal article" date="2023" name="Nucleic Acids Res.">
        <title>The hologenome of Daphnia magna reveals possible DNA methylation and microbiome-mediated evolution of the host genome.</title>
        <authorList>
            <person name="Chaturvedi A."/>
            <person name="Li X."/>
            <person name="Dhandapani V."/>
            <person name="Marshall H."/>
            <person name="Kissane S."/>
            <person name="Cuenca-Cambronero M."/>
            <person name="Asole G."/>
            <person name="Calvet F."/>
            <person name="Ruiz-Romero M."/>
            <person name="Marangio P."/>
            <person name="Guigo R."/>
            <person name="Rago D."/>
            <person name="Mirbahai L."/>
            <person name="Eastwood N."/>
            <person name="Colbourne J.K."/>
            <person name="Zhou J."/>
            <person name="Mallon E."/>
            <person name="Orsini L."/>
        </authorList>
    </citation>
    <scope>NUCLEOTIDE SEQUENCE [LARGE SCALE GENOMIC DNA]</scope>
    <source>
        <strain evidence="1">LRV0_1</strain>
    </source>
</reference>
<protein>
    <submittedName>
        <fullName evidence="1">Uncharacterized protein</fullName>
    </submittedName>
</protein>
<sequence length="87" mass="10280">MLFSPVSQELSLKKWQDRIIRVFIGYGKIFSSYSAWVEHLDESYTSYRSSSRQKATEKKTGVKGRTHTFCLFWMEETPFPTENIFTL</sequence>
<evidence type="ECO:0000313" key="1">
    <source>
        <dbReference type="EMBL" id="KAK4010803.1"/>
    </source>
</evidence>
<organism evidence="1 2">
    <name type="scientific">Daphnia magna</name>
    <dbReference type="NCBI Taxonomy" id="35525"/>
    <lineage>
        <taxon>Eukaryota</taxon>
        <taxon>Metazoa</taxon>
        <taxon>Ecdysozoa</taxon>
        <taxon>Arthropoda</taxon>
        <taxon>Crustacea</taxon>
        <taxon>Branchiopoda</taxon>
        <taxon>Diplostraca</taxon>
        <taxon>Cladocera</taxon>
        <taxon>Anomopoda</taxon>
        <taxon>Daphniidae</taxon>
        <taxon>Daphnia</taxon>
    </lineage>
</organism>
<dbReference type="Proteomes" id="UP001234178">
    <property type="component" value="Unassembled WGS sequence"/>
</dbReference>
<gene>
    <name evidence="1" type="ORF">OUZ56_019935</name>
</gene>